<name>A0A0R1GHS8_9LACO</name>
<dbReference type="Gene3D" id="3.40.50.620">
    <property type="entry name" value="HUPs"/>
    <property type="match status" value="1"/>
</dbReference>
<dbReference type="PANTHER" id="PTHR30336">
    <property type="entry name" value="INNER MEMBRANE PROTEIN, PROBABLE PERMEASE"/>
    <property type="match status" value="1"/>
</dbReference>
<feature type="transmembrane region" description="Helical" evidence="1">
    <location>
        <begin position="110"/>
        <end position="131"/>
    </location>
</feature>
<dbReference type="PANTHER" id="PTHR30336:SF4">
    <property type="entry name" value="ENVELOPE BIOGENESIS FACTOR ELYC"/>
    <property type="match status" value="1"/>
</dbReference>
<comment type="caution">
    <text evidence="3">The sequence shown here is derived from an EMBL/GenBank/DDBJ whole genome shotgun (WGS) entry which is preliminary data.</text>
</comment>
<evidence type="ECO:0000259" key="2">
    <source>
        <dbReference type="Pfam" id="PF02698"/>
    </source>
</evidence>
<accession>A0A0R1GHS8</accession>
<dbReference type="RefSeq" id="WP_057905384.1">
    <property type="nucleotide sequence ID" value="NZ_AZDA01000116.1"/>
</dbReference>
<feature type="domain" description="DUF218" evidence="2">
    <location>
        <begin position="142"/>
        <end position="274"/>
    </location>
</feature>
<dbReference type="InterPro" id="IPR003848">
    <property type="entry name" value="DUF218"/>
</dbReference>
<dbReference type="AlphaFoldDB" id="A0A0R1GHS8"/>
<dbReference type="InterPro" id="IPR014729">
    <property type="entry name" value="Rossmann-like_a/b/a_fold"/>
</dbReference>
<dbReference type="GO" id="GO:0043164">
    <property type="term" value="P:Gram-negative-bacterium-type cell wall biogenesis"/>
    <property type="evidence" value="ECO:0007669"/>
    <property type="project" value="TreeGrafter"/>
</dbReference>
<dbReference type="PATRIC" id="fig|1423726.3.peg.1257"/>
<gene>
    <name evidence="3" type="ORF">FC07_GL001210</name>
</gene>
<dbReference type="CDD" id="cd06259">
    <property type="entry name" value="YdcF-like"/>
    <property type="match status" value="1"/>
</dbReference>
<sequence>MLWLTSGSCLLLGIGAAGWPSQIWTQRLFSASLAAWCWLIVAHFGLDWVWPVLLWGTIGVGGGCCWLGYHWIRRQHWGRGSVTLVIGSLWISSGSGYHQLPTSYQQVLQWLILVGCAQVVSLAWSGGWLWLSSQRCQVPVPVVVLGAGLTPSGQVTPILASRLKRAQQAWQTAPRSIVVSGGQGPDEPWSEAHAMAQWLVQHNIPATAIQCEDQSTSTVENLKFSAQCLSTDAVQLITSDFHLLRTSWLAQHQHLHASYLAAPTPWYQLPSNLLRELVALVAMNAWWLVVSGSGVGWLLLR</sequence>
<feature type="transmembrane region" description="Helical" evidence="1">
    <location>
        <begin position="48"/>
        <end position="69"/>
    </location>
</feature>
<dbReference type="Pfam" id="PF02698">
    <property type="entry name" value="DUF218"/>
    <property type="match status" value="1"/>
</dbReference>
<feature type="transmembrane region" description="Helical" evidence="1">
    <location>
        <begin position="81"/>
        <end position="98"/>
    </location>
</feature>
<dbReference type="InterPro" id="IPR051599">
    <property type="entry name" value="Cell_Envelope_Assoc"/>
</dbReference>
<dbReference type="OrthoDB" id="9782395at2"/>
<dbReference type="STRING" id="1423726.FC07_GL001210"/>
<dbReference type="Proteomes" id="UP000051461">
    <property type="component" value="Unassembled WGS sequence"/>
</dbReference>
<reference evidence="3 4" key="1">
    <citation type="journal article" date="2015" name="Genome Announc.">
        <title>Expanding the biotechnology potential of lactobacilli through comparative genomics of 213 strains and associated genera.</title>
        <authorList>
            <person name="Sun Z."/>
            <person name="Harris H.M."/>
            <person name="McCann A."/>
            <person name="Guo C."/>
            <person name="Argimon S."/>
            <person name="Zhang W."/>
            <person name="Yang X."/>
            <person name="Jeffery I.B."/>
            <person name="Cooney J.C."/>
            <person name="Kagawa T.F."/>
            <person name="Liu W."/>
            <person name="Song Y."/>
            <person name="Salvetti E."/>
            <person name="Wrobel A."/>
            <person name="Rasinkangas P."/>
            <person name="Parkhill J."/>
            <person name="Rea M.C."/>
            <person name="O'Sullivan O."/>
            <person name="Ritari J."/>
            <person name="Douillard F.P."/>
            <person name="Paul Ross R."/>
            <person name="Yang R."/>
            <person name="Briner A.E."/>
            <person name="Felis G.E."/>
            <person name="de Vos W.M."/>
            <person name="Barrangou R."/>
            <person name="Klaenhammer T.R."/>
            <person name="Caufield P.W."/>
            <person name="Cui Y."/>
            <person name="Zhang H."/>
            <person name="O'Toole P.W."/>
        </authorList>
    </citation>
    <scope>NUCLEOTIDE SEQUENCE [LARGE SCALE GENOMIC DNA]</scope>
    <source>
        <strain evidence="3 4">DSM 20003</strain>
    </source>
</reference>
<evidence type="ECO:0000313" key="3">
    <source>
        <dbReference type="EMBL" id="KRK33449.1"/>
    </source>
</evidence>
<proteinExistence type="predicted"/>
<keyword evidence="1" id="KW-0472">Membrane</keyword>
<evidence type="ECO:0000313" key="4">
    <source>
        <dbReference type="Proteomes" id="UP000051461"/>
    </source>
</evidence>
<evidence type="ECO:0000256" key="1">
    <source>
        <dbReference type="SAM" id="Phobius"/>
    </source>
</evidence>
<protein>
    <recommendedName>
        <fullName evidence="2">DUF218 domain-containing protein</fullName>
    </recommendedName>
</protein>
<dbReference type="GO" id="GO:0000270">
    <property type="term" value="P:peptidoglycan metabolic process"/>
    <property type="evidence" value="ECO:0007669"/>
    <property type="project" value="TreeGrafter"/>
</dbReference>
<keyword evidence="1" id="KW-1133">Transmembrane helix</keyword>
<organism evidence="3 4">
    <name type="scientific">Loigolactobacillus bifermentans DSM 20003</name>
    <dbReference type="NCBI Taxonomy" id="1423726"/>
    <lineage>
        <taxon>Bacteria</taxon>
        <taxon>Bacillati</taxon>
        <taxon>Bacillota</taxon>
        <taxon>Bacilli</taxon>
        <taxon>Lactobacillales</taxon>
        <taxon>Lactobacillaceae</taxon>
        <taxon>Loigolactobacillus</taxon>
    </lineage>
</organism>
<feature type="transmembrane region" description="Helical" evidence="1">
    <location>
        <begin position="277"/>
        <end position="300"/>
    </location>
</feature>
<dbReference type="EMBL" id="AZDA01000116">
    <property type="protein sequence ID" value="KRK33449.1"/>
    <property type="molecule type" value="Genomic_DNA"/>
</dbReference>
<keyword evidence="4" id="KW-1185">Reference proteome</keyword>
<dbReference type="GO" id="GO:0005886">
    <property type="term" value="C:plasma membrane"/>
    <property type="evidence" value="ECO:0007669"/>
    <property type="project" value="TreeGrafter"/>
</dbReference>
<keyword evidence="1" id="KW-0812">Transmembrane</keyword>